<dbReference type="Proteomes" id="UP000474024">
    <property type="component" value="Unassembled WGS sequence"/>
</dbReference>
<evidence type="ECO:0000313" key="2">
    <source>
        <dbReference type="EMBL" id="MST74283.1"/>
    </source>
</evidence>
<feature type="transmembrane region" description="Helical" evidence="1">
    <location>
        <begin position="82"/>
        <end position="105"/>
    </location>
</feature>
<dbReference type="AlphaFoldDB" id="A0A6L5YP07"/>
<reference evidence="2 3" key="1">
    <citation type="submission" date="2019-08" db="EMBL/GenBank/DDBJ databases">
        <title>In-depth cultivation of the pig gut microbiome towards novel bacterial diversity and tailored functional studies.</title>
        <authorList>
            <person name="Wylensek D."/>
            <person name="Hitch T.C.A."/>
            <person name="Clavel T."/>
        </authorList>
    </citation>
    <scope>NUCLEOTIDE SEQUENCE [LARGE SCALE GENOMIC DNA]</scope>
    <source>
        <strain evidence="2 3">MUC/MUC-530-WT-4D</strain>
    </source>
</reference>
<dbReference type="RefSeq" id="WP_154429242.1">
    <property type="nucleotide sequence ID" value="NZ_VUNI01000005.1"/>
</dbReference>
<gene>
    <name evidence="2" type="ORF">FYJ75_04425</name>
</gene>
<name>A0A6L5YP07_9FIRM</name>
<keyword evidence="1" id="KW-1133">Transmembrane helix</keyword>
<protein>
    <submittedName>
        <fullName evidence="2">Uncharacterized protein</fullName>
    </submittedName>
</protein>
<feature type="transmembrane region" description="Helical" evidence="1">
    <location>
        <begin position="42"/>
        <end position="61"/>
    </location>
</feature>
<feature type="transmembrane region" description="Helical" evidence="1">
    <location>
        <begin position="269"/>
        <end position="293"/>
    </location>
</feature>
<keyword evidence="3" id="KW-1185">Reference proteome</keyword>
<evidence type="ECO:0000256" key="1">
    <source>
        <dbReference type="SAM" id="Phobius"/>
    </source>
</evidence>
<keyword evidence="1" id="KW-0472">Membrane</keyword>
<sequence>MKSFFSISGNVESSPLHLGTSLLVATASMLYINATVGAMGGIPLWVGMMVVFYVIRGIVIAGNRMTHHLAFCSKQEVRRMMAAYGIAFFAIWAVMKILLTLAQMLGWGSVSGMTAKECFDSIYGSTLVERWAYVFAAILVISFVMSLFPLIVIRKKELWTAYLIIDGIAFWGISRLVIRICDIWIRKTDRQKIHSVMDALFMCVTPYKWQAGLFLGGAVILLLMITGMVYMIATHCYGPKPGNTIRIPEYFQTENPKEREKIQKEKRKTLILVIVAAVVLVLAVAAFVLFLIAGRMQEEPSYHKVAECLTEDRSFGPVVYNDQVYIPVHCSLDYHENEEPKGYFAYKGENVDSRFYQLSIANMLYTGENGEFPDYLEMYGADMNSYERADKVEKDTEWKNDSIFVLWDEEWLDETAYSRDRTGYSICEKGIVEMLENEFGEVAYRPEDFDDYDAYFTISGYQDPKEAFGDEVNCGEWVGCILVKDNHFYYGNYDNAITGVTLQELLKVLGGNEMQQETQS</sequence>
<feature type="transmembrane region" description="Helical" evidence="1">
    <location>
        <begin position="131"/>
        <end position="152"/>
    </location>
</feature>
<proteinExistence type="predicted"/>
<keyword evidence="1" id="KW-0812">Transmembrane</keyword>
<feature type="transmembrane region" description="Helical" evidence="1">
    <location>
        <begin position="159"/>
        <end position="178"/>
    </location>
</feature>
<comment type="caution">
    <text evidence="2">The sequence shown here is derived from an EMBL/GenBank/DDBJ whole genome shotgun (WGS) entry which is preliminary data.</text>
</comment>
<accession>A0A6L5YP07</accession>
<organism evidence="2 3">
    <name type="scientific">Roseburia porci</name>
    <dbReference type="NCBI Taxonomy" id="2605790"/>
    <lineage>
        <taxon>Bacteria</taxon>
        <taxon>Bacillati</taxon>
        <taxon>Bacillota</taxon>
        <taxon>Clostridia</taxon>
        <taxon>Lachnospirales</taxon>
        <taxon>Lachnospiraceae</taxon>
        <taxon>Roseburia</taxon>
    </lineage>
</organism>
<evidence type="ECO:0000313" key="3">
    <source>
        <dbReference type="Proteomes" id="UP000474024"/>
    </source>
</evidence>
<feature type="transmembrane region" description="Helical" evidence="1">
    <location>
        <begin position="211"/>
        <end position="233"/>
    </location>
</feature>
<dbReference type="EMBL" id="VUNI01000005">
    <property type="protein sequence ID" value="MST74283.1"/>
    <property type="molecule type" value="Genomic_DNA"/>
</dbReference>